<dbReference type="AlphaFoldDB" id="A0A0V1IDV6"/>
<evidence type="ECO:0000256" key="1">
    <source>
        <dbReference type="SAM" id="MobiDB-lite"/>
    </source>
</evidence>
<reference evidence="7 8" key="1">
    <citation type="submission" date="2015-01" db="EMBL/GenBank/DDBJ databases">
        <title>Evolution of Trichinella species and genotypes.</title>
        <authorList>
            <person name="Korhonen P.K."/>
            <person name="Edoardo P."/>
            <person name="Giuseppe L.R."/>
            <person name="Gasser R.B."/>
        </authorList>
    </citation>
    <scope>NUCLEOTIDE SEQUENCE [LARGE SCALE GENOMIC DNA]</scope>
    <source>
        <strain evidence="2">ISS13</strain>
        <strain evidence="5">ISS176</strain>
        <strain evidence="4">ISS588</strain>
    </source>
</reference>
<gene>
    <name evidence="2" type="ORF">T4A_13917</name>
    <name evidence="3" type="ORF">T4B_6034</name>
    <name evidence="4" type="ORF">T4B_9136</name>
    <name evidence="6" type="ORF">T4C_12914</name>
    <name evidence="5" type="ORF">T4C_6423</name>
</gene>
<feature type="compositionally biased region" description="Basic and acidic residues" evidence="1">
    <location>
        <begin position="47"/>
        <end position="71"/>
    </location>
</feature>
<evidence type="ECO:0000313" key="5">
    <source>
        <dbReference type="EMBL" id="KRZ24331.1"/>
    </source>
</evidence>
<proteinExistence type="predicted"/>
<dbReference type="Proteomes" id="UP000054632">
    <property type="component" value="Unassembled WGS sequence"/>
</dbReference>
<evidence type="ECO:0000313" key="4">
    <source>
        <dbReference type="EMBL" id="KRZ20708.1"/>
    </source>
</evidence>
<accession>A0A0V1IDV6</accession>
<protein>
    <submittedName>
        <fullName evidence="4">Uncharacterized protein</fullName>
    </submittedName>
</protein>
<comment type="caution">
    <text evidence="4">The sequence shown here is derived from an EMBL/GenBank/DDBJ whole genome shotgun (WGS) entry which is preliminary data.</text>
</comment>
<dbReference type="Proteomes" id="UP000054805">
    <property type="component" value="Unassembled WGS sequence"/>
</dbReference>
<dbReference type="EMBL" id="JYDV01000223">
    <property type="protein sequence ID" value="KRZ24331.1"/>
    <property type="molecule type" value="Genomic_DNA"/>
</dbReference>
<dbReference type="Proteomes" id="UP000054826">
    <property type="component" value="Unassembled WGS sequence"/>
</dbReference>
<evidence type="ECO:0000313" key="6">
    <source>
        <dbReference type="EMBL" id="KRZ45770.1"/>
    </source>
</evidence>
<name>A0A0V1IDV6_TRIPS</name>
<evidence type="ECO:0000313" key="3">
    <source>
        <dbReference type="EMBL" id="KRZ06332.1"/>
    </source>
</evidence>
<dbReference type="EMBL" id="JYDS01000231">
    <property type="protein sequence ID" value="KRZ20708.1"/>
    <property type="molecule type" value="Genomic_DNA"/>
</dbReference>
<evidence type="ECO:0000313" key="2">
    <source>
        <dbReference type="EMBL" id="KRY79298.1"/>
    </source>
</evidence>
<dbReference type="EMBL" id="JYDS01000442">
    <property type="protein sequence ID" value="KRZ06332.1"/>
    <property type="molecule type" value="Genomic_DNA"/>
</dbReference>
<dbReference type="EMBL" id="JYDV01000002">
    <property type="protein sequence ID" value="KRZ45770.1"/>
    <property type="molecule type" value="Genomic_DNA"/>
</dbReference>
<feature type="region of interest" description="Disordered" evidence="1">
    <location>
        <begin position="43"/>
        <end position="79"/>
    </location>
</feature>
<evidence type="ECO:0000313" key="8">
    <source>
        <dbReference type="Proteomes" id="UP000054805"/>
    </source>
</evidence>
<sequence>MSSPRVQVAKFPWIEDLTQFKRWMHLTASTRCMLLQVHHLKKAFPQKQDDKPTRPRRYESSNNPSRDRETINRPQATKTIRTNHVAHTLRNAYTHRNSDVTMPIFWIMHTTSRAALFPYGRRLRNPELKHPDFQNREHQDCLN</sequence>
<dbReference type="EMBL" id="JYDR01000002">
    <property type="protein sequence ID" value="KRY79298.1"/>
    <property type="molecule type" value="Genomic_DNA"/>
</dbReference>
<evidence type="ECO:0000313" key="7">
    <source>
        <dbReference type="Proteomes" id="UP000054632"/>
    </source>
</evidence>
<organism evidence="4 8">
    <name type="scientific">Trichinella pseudospiralis</name>
    <name type="common">Parasitic roundworm</name>
    <dbReference type="NCBI Taxonomy" id="6337"/>
    <lineage>
        <taxon>Eukaryota</taxon>
        <taxon>Metazoa</taxon>
        <taxon>Ecdysozoa</taxon>
        <taxon>Nematoda</taxon>
        <taxon>Enoplea</taxon>
        <taxon>Dorylaimia</taxon>
        <taxon>Trichinellida</taxon>
        <taxon>Trichinellidae</taxon>
        <taxon>Trichinella</taxon>
    </lineage>
</organism>
<keyword evidence="8" id="KW-1185">Reference proteome</keyword>